<name>A0A2A7MKM3_9CLOT</name>
<dbReference type="STRING" id="137838.GCA_001458595_03515"/>
<dbReference type="Proteomes" id="UP001189143">
    <property type="component" value="Unassembled WGS sequence"/>
</dbReference>
<sequence length="85" mass="9985">MEEKFDVSKILDINTLKGKTLKEKTENCYKIIGQHLIDHSEKLAADTEPNTSEIRLKITIPYNFMVTLEKQTDYHIMNEKENENE</sequence>
<gene>
    <name evidence="1" type="ORF">CNEO2_910017</name>
    <name evidence="2" type="ORF">CQ394_10190</name>
</gene>
<organism evidence="2 3">
    <name type="scientific">Clostridium neonatale</name>
    <dbReference type="NCBI Taxonomy" id="137838"/>
    <lineage>
        <taxon>Bacteria</taxon>
        <taxon>Bacillati</taxon>
        <taxon>Bacillota</taxon>
        <taxon>Clostridia</taxon>
        <taxon>Eubacteriales</taxon>
        <taxon>Clostridiaceae</taxon>
        <taxon>Clostridium</taxon>
    </lineage>
</organism>
<protein>
    <submittedName>
        <fullName evidence="2">Uncharacterized protein</fullName>
    </submittedName>
</protein>
<dbReference type="EMBL" id="PDCJ01000001">
    <property type="protein sequence ID" value="PEG32043.1"/>
    <property type="molecule type" value="Genomic_DNA"/>
</dbReference>
<reference evidence="2 3" key="1">
    <citation type="submission" date="2017-10" db="EMBL/GenBank/DDBJ databases">
        <title>Effective Description of Clostridium neonatale sp. nov. linked to necrotizing enterocolitis in neonates and a clarification of species assignable to the genus Clostridium (Prazmowski 1880) emend. Lawson and Rainey 2016.</title>
        <authorList>
            <person name="Bernard K."/>
            <person name="Burdz T."/>
            <person name="Wiebe D."/>
            <person name="Balcewich B."/>
            <person name="Alfa M."/>
            <person name="Bernier A.-M."/>
        </authorList>
    </citation>
    <scope>NUCLEOTIDE SEQUENCE [LARGE SCALE GENOMIC DNA]</scope>
    <source>
        <strain evidence="2 3">LCDC99A005</strain>
    </source>
</reference>
<evidence type="ECO:0000313" key="3">
    <source>
        <dbReference type="Proteomes" id="UP000220840"/>
    </source>
</evidence>
<dbReference type="EMBL" id="CAMTCP010000294">
    <property type="protein sequence ID" value="CAI3695095.1"/>
    <property type="molecule type" value="Genomic_DNA"/>
</dbReference>
<accession>A0A2A7MKM3</accession>
<evidence type="ECO:0000313" key="1">
    <source>
        <dbReference type="EMBL" id="CAI3695095.1"/>
    </source>
</evidence>
<reference evidence="1" key="2">
    <citation type="submission" date="2022-10" db="EMBL/GenBank/DDBJ databases">
        <authorList>
            <person name="Aires J."/>
            <person name="Mesa V."/>
        </authorList>
    </citation>
    <scope>NUCLEOTIDE SEQUENCE</scope>
    <source>
        <strain evidence="1">Clostridium neonatale JD116</strain>
    </source>
</reference>
<dbReference type="RefSeq" id="WP_058296190.1">
    <property type="nucleotide sequence ID" value="NZ_CAMRXC010000275.1"/>
</dbReference>
<dbReference type="AlphaFoldDB" id="A0A2A7MKM3"/>
<evidence type="ECO:0000313" key="2">
    <source>
        <dbReference type="EMBL" id="PEG32043.1"/>
    </source>
</evidence>
<keyword evidence="3" id="KW-1185">Reference proteome</keyword>
<dbReference type="Proteomes" id="UP000220840">
    <property type="component" value="Unassembled WGS sequence"/>
</dbReference>
<proteinExistence type="predicted"/>
<comment type="caution">
    <text evidence="2">The sequence shown here is derived from an EMBL/GenBank/DDBJ whole genome shotgun (WGS) entry which is preliminary data.</text>
</comment>